<proteinExistence type="predicted"/>
<dbReference type="Proteomes" id="UP000501830">
    <property type="component" value="Chromosome"/>
</dbReference>
<dbReference type="PANTHER" id="PTHR45266:SF3">
    <property type="entry name" value="OXALOACETATE DECARBOXYLASE ALPHA CHAIN"/>
    <property type="match status" value="1"/>
</dbReference>
<dbReference type="EMBL" id="CP049889">
    <property type="protein sequence ID" value="QIK51296.1"/>
    <property type="molecule type" value="Genomic_DNA"/>
</dbReference>
<accession>A0A6G7WGB6</accession>
<dbReference type="PROSITE" id="PS00188">
    <property type="entry name" value="BIOTIN"/>
    <property type="match status" value="1"/>
</dbReference>
<organism evidence="3 4">
    <name type="scientific">Jeotgalibaca porci</name>
    <dbReference type="NCBI Taxonomy" id="1868793"/>
    <lineage>
        <taxon>Bacteria</taxon>
        <taxon>Bacillati</taxon>
        <taxon>Bacillota</taxon>
        <taxon>Bacilli</taxon>
        <taxon>Lactobacillales</taxon>
        <taxon>Carnobacteriaceae</taxon>
        <taxon>Jeotgalibaca</taxon>
    </lineage>
</organism>
<gene>
    <name evidence="3" type="ORF">G7058_04025</name>
</gene>
<keyword evidence="4" id="KW-1185">Reference proteome</keyword>
<dbReference type="AlphaFoldDB" id="A0A6G7WGB6"/>
<dbReference type="PROSITE" id="PS50968">
    <property type="entry name" value="BIOTINYL_LIPOYL"/>
    <property type="match status" value="1"/>
</dbReference>
<evidence type="ECO:0000259" key="2">
    <source>
        <dbReference type="PROSITE" id="PS50968"/>
    </source>
</evidence>
<dbReference type="InterPro" id="IPR001882">
    <property type="entry name" value="Biotin_BS"/>
</dbReference>
<dbReference type="PANTHER" id="PTHR45266">
    <property type="entry name" value="OXALOACETATE DECARBOXYLASE ALPHA CHAIN"/>
    <property type="match status" value="1"/>
</dbReference>
<evidence type="ECO:0000256" key="1">
    <source>
        <dbReference type="ARBA" id="ARBA00023267"/>
    </source>
</evidence>
<dbReference type="KEGG" id="jpo:G7058_04025"/>
<dbReference type="Gene3D" id="2.40.50.100">
    <property type="match status" value="1"/>
</dbReference>
<dbReference type="SUPFAM" id="SSF51230">
    <property type="entry name" value="Single hybrid motif"/>
    <property type="match status" value="1"/>
</dbReference>
<dbReference type="CDD" id="cd06850">
    <property type="entry name" value="biotinyl_domain"/>
    <property type="match status" value="1"/>
</dbReference>
<name>A0A6G7WGB6_9LACT</name>
<dbReference type="RefSeq" id="WP_166062347.1">
    <property type="nucleotide sequence ID" value="NZ_CP049889.1"/>
</dbReference>
<dbReference type="Pfam" id="PF00364">
    <property type="entry name" value="Biotin_lipoyl"/>
    <property type="match status" value="1"/>
</dbReference>
<dbReference type="InterPro" id="IPR011053">
    <property type="entry name" value="Single_hybrid_motif"/>
</dbReference>
<sequence length="110" mass="12034">MKKYEIEIDGQVYQVKVRELPDDAEMTEKAVPEQKAAVNGDGEKIVAPMSGTILRVMVEPGETVKAGDHLVILEAMKMENEIVAPRDGIVKAVLVKANDAVDSDQELVIM</sequence>
<dbReference type="FunFam" id="2.40.50.100:FF:000003">
    <property type="entry name" value="Acetyl-CoA carboxylase biotin carboxyl carrier protein"/>
    <property type="match status" value="1"/>
</dbReference>
<reference evidence="3 4" key="1">
    <citation type="journal article" date="2017" name="Int. J. Syst. Evol. Microbiol.">
        <title>Jeotgalibaca porci sp. nov. and Jeotgalibaca arthritidis sp. nov., isolated from pigs, and emended description of the genus Jeotgalibaca.</title>
        <authorList>
            <person name="Zamora L."/>
            <person name="Perez-Sancho M."/>
            <person name="Dominguez L."/>
            <person name="Fernandez-Garayzabal J.F."/>
            <person name="Vela A.I."/>
        </authorList>
    </citation>
    <scope>NUCLEOTIDE SEQUENCE [LARGE SCALE GENOMIC DNA]</scope>
    <source>
        <strain evidence="3 4">CCUG 69148</strain>
    </source>
</reference>
<keyword evidence="1" id="KW-0092">Biotin</keyword>
<dbReference type="InterPro" id="IPR000089">
    <property type="entry name" value="Biotin_lipoyl"/>
</dbReference>
<protein>
    <submittedName>
        <fullName evidence="3">Biotin/lipoyl-binding protein</fullName>
    </submittedName>
</protein>
<evidence type="ECO:0000313" key="4">
    <source>
        <dbReference type="Proteomes" id="UP000501830"/>
    </source>
</evidence>
<dbReference type="GeneID" id="94554004"/>
<dbReference type="InterPro" id="IPR050709">
    <property type="entry name" value="Biotin_Carboxyl_Carrier/Decarb"/>
</dbReference>
<feature type="domain" description="Lipoyl-binding" evidence="2">
    <location>
        <begin position="36"/>
        <end position="110"/>
    </location>
</feature>
<evidence type="ECO:0000313" key="3">
    <source>
        <dbReference type="EMBL" id="QIK51296.1"/>
    </source>
</evidence>